<organism evidence="1 2">
    <name type="scientific">Liparis tanakae</name>
    <name type="common">Tanaka's snailfish</name>
    <dbReference type="NCBI Taxonomy" id="230148"/>
    <lineage>
        <taxon>Eukaryota</taxon>
        <taxon>Metazoa</taxon>
        <taxon>Chordata</taxon>
        <taxon>Craniata</taxon>
        <taxon>Vertebrata</taxon>
        <taxon>Euteleostomi</taxon>
        <taxon>Actinopterygii</taxon>
        <taxon>Neopterygii</taxon>
        <taxon>Teleostei</taxon>
        <taxon>Neoteleostei</taxon>
        <taxon>Acanthomorphata</taxon>
        <taxon>Eupercaria</taxon>
        <taxon>Perciformes</taxon>
        <taxon>Cottioidei</taxon>
        <taxon>Cottales</taxon>
        <taxon>Liparidae</taxon>
        <taxon>Liparis</taxon>
    </lineage>
</organism>
<keyword evidence="2" id="KW-1185">Reference proteome</keyword>
<evidence type="ECO:0000313" key="2">
    <source>
        <dbReference type="Proteomes" id="UP000314294"/>
    </source>
</evidence>
<accession>A0A4Z2IIQ6</accession>
<comment type="caution">
    <text evidence="1">The sequence shown here is derived from an EMBL/GenBank/DDBJ whole genome shotgun (WGS) entry which is preliminary data.</text>
</comment>
<protein>
    <submittedName>
        <fullName evidence="1">Uncharacterized protein</fullName>
    </submittedName>
</protein>
<dbReference type="EMBL" id="SRLO01000084">
    <property type="protein sequence ID" value="TNN77314.1"/>
    <property type="molecule type" value="Genomic_DNA"/>
</dbReference>
<reference evidence="1 2" key="1">
    <citation type="submission" date="2019-03" db="EMBL/GenBank/DDBJ databases">
        <title>First draft genome of Liparis tanakae, snailfish: a comprehensive survey of snailfish specific genes.</title>
        <authorList>
            <person name="Kim W."/>
            <person name="Song I."/>
            <person name="Jeong J.-H."/>
            <person name="Kim D."/>
            <person name="Kim S."/>
            <person name="Ryu S."/>
            <person name="Song J.Y."/>
            <person name="Lee S.K."/>
        </authorList>
    </citation>
    <scope>NUCLEOTIDE SEQUENCE [LARGE SCALE GENOMIC DNA]</scope>
    <source>
        <tissue evidence="1">Muscle</tissue>
    </source>
</reference>
<sequence>MAAARPSAGDLSLRFKITQCLEIRRQRQRYGLYSTELRSAGGEHDPWSLEHMVNSSVQSPSLVQRISLWRQ</sequence>
<evidence type="ECO:0000313" key="1">
    <source>
        <dbReference type="EMBL" id="TNN77314.1"/>
    </source>
</evidence>
<gene>
    <name evidence="1" type="ORF">EYF80_012428</name>
</gene>
<dbReference type="Proteomes" id="UP000314294">
    <property type="component" value="Unassembled WGS sequence"/>
</dbReference>
<dbReference type="AlphaFoldDB" id="A0A4Z2IIQ6"/>
<proteinExistence type="predicted"/>
<name>A0A4Z2IIQ6_9TELE</name>